<dbReference type="EMBL" id="AP022591">
    <property type="protein sequence ID" value="BBY44875.1"/>
    <property type="molecule type" value="Genomic_DNA"/>
</dbReference>
<dbReference type="KEGG" id="mcee:MCEL_31700"/>
<organism evidence="1 2">
    <name type="scientific">Mycolicibacterium celeriflavum</name>
    <name type="common">Mycobacterium celeriflavum</name>
    <dbReference type="NCBI Taxonomy" id="1249101"/>
    <lineage>
        <taxon>Bacteria</taxon>
        <taxon>Bacillati</taxon>
        <taxon>Actinomycetota</taxon>
        <taxon>Actinomycetes</taxon>
        <taxon>Mycobacteriales</taxon>
        <taxon>Mycobacteriaceae</taxon>
        <taxon>Mycolicibacterium</taxon>
    </lineage>
</organism>
<proteinExistence type="predicted"/>
<sequence>MILLMLASDPPAFFGGLHPLVEHAHHINEIIAGNSVVQRLRTDRIPAVARAYLIGRRPISGLSTIRSIARWISRRYLSA</sequence>
<protein>
    <submittedName>
        <fullName evidence="1">Uncharacterized protein</fullName>
    </submittedName>
</protein>
<reference evidence="1 2" key="1">
    <citation type="journal article" date="2019" name="Emerg. Microbes Infect.">
        <title>Comprehensive subspecies identification of 175 nontuberculous mycobacteria species based on 7547 genomic profiles.</title>
        <authorList>
            <person name="Matsumoto Y."/>
            <person name="Kinjo T."/>
            <person name="Motooka D."/>
            <person name="Nabeya D."/>
            <person name="Jung N."/>
            <person name="Uechi K."/>
            <person name="Horii T."/>
            <person name="Iida T."/>
            <person name="Fujita J."/>
            <person name="Nakamura S."/>
        </authorList>
    </citation>
    <scope>NUCLEOTIDE SEQUENCE [LARGE SCALE GENOMIC DNA]</scope>
    <source>
        <strain evidence="1 2">JCM 18439</strain>
    </source>
</reference>
<dbReference type="AlphaFoldDB" id="A0A7I7RLZ6"/>
<dbReference type="Proteomes" id="UP000466431">
    <property type="component" value="Chromosome"/>
</dbReference>
<keyword evidence="2" id="KW-1185">Reference proteome</keyword>
<name>A0A7I7RLZ6_MYCCF</name>
<accession>A0A7I7RLZ6</accession>
<gene>
    <name evidence="1" type="ORF">MCEL_31700</name>
</gene>
<evidence type="ECO:0000313" key="1">
    <source>
        <dbReference type="EMBL" id="BBY44875.1"/>
    </source>
</evidence>
<evidence type="ECO:0000313" key="2">
    <source>
        <dbReference type="Proteomes" id="UP000466431"/>
    </source>
</evidence>